<organism evidence="1 2">
    <name type="scientific">Smallanthus sonchifolius</name>
    <dbReference type="NCBI Taxonomy" id="185202"/>
    <lineage>
        <taxon>Eukaryota</taxon>
        <taxon>Viridiplantae</taxon>
        <taxon>Streptophyta</taxon>
        <taxon>Embryophyta</taxon>
        <taxon>Tracheophyta</taxon>
        <taxon>Spermatophyta</taxon>
        <taxon>Magnoliopsida</taxon>
        <taxon>eudicotyledons</taxon>
        <taxon>Gunneridae</taxon>
        <taxon>Pentapetalae</taxon>
        <taxon>asterids</taxon>
        <taxon>campanulids</taxon>
        <taxon>Asterales</taxon>
        <taxon>Asteraceae</taxon>
        <taxon>Asteroideae</taxon>
        <taxon>Heliantheae alliance</taxon>
        <taxon>Millerieae</taxon>
        <taxon>Smallanthus</taxon>
    </lineage>
</organism>
<comment type="caution">
    <text evidence="1">The sequence shown here is derived from an EMBL/GenBank/DDBJ whole genome shotgun (WGS) entry which is preliminary data.</text>
</comment>
<keyword evidence="2" id="KW-1185">Reference proteome</keyword>
<proteinExistence type="predicted"/>
<dbReference type="EMBL" id="CM042034">
    <property type="protein sequence ID" value="KAI3763346.1"/>
    <property type="molecule type" value="Genomic_DNA"/>
</dbReference>
<protein>
    <submittedName>
        <fullName evidence="1">Uncharacterized protein</fullName>
    </submittedName>
</protein>
<evidence type="ECO:0000313" key="2">
    <source>
        <dbReference type="Proteomes" id="UP001056120"/>
    </source>
</evidence>
<accession>A0ACB9EY36</accession>
<reference evidence="2" key="1">
    <citation type="journal article" date="2022" name="Mol. Ecol. Resour.">
        <title>The genomes of chicory, endive, great burdock and yacon provide insights into Asteraceae palaeo-polyploidization history and plant inulin production.</title>
        <authorList>
            <person name="Fan W."/>
            <person name="Wang S."/>
            <person name="Wang H."/>
            <person name="Wang A."/>
            <person name="Jiang F."/>
            <person name="Liu H."/>
            <person name="Zhao H."/>
            <person name="Xu D."/>
            <person name="Zhang Y."/>
        </authorList>
    </citation>
    <scope>NUCLEOTIDE SEQUENCE [LARGE SCALE GENOMIC DNA]</scope>
    <source>
        <strain evidence="2">cv. Yunnan</strain>
    </source>
</reference>
<reference evidence="1 2" key="2">
    <citation type="journal article" date="2022" name="Mol. Ecol. Resour.">
        <title>The genomes of chicory, endive, great burdock and yacon provide insights into Asteraceae paleo-polyploidization history and plant inulin production.</title>
        <authorList>
            <person name="Fan W."/>
            <person name="Wang S."/>
            <person name="Wang H."/>
            <person name="Wang A."/>
            <person name="Jiang F."/>
            <person name="Liu H."/>
            <person name="Zhao H."/>
            <person name="Xu D."/>
            <person name="Zhang Y."/>
        </authorList>
    </citation>
    <scope>NUCLEOTIDE SEQUENCE [LARGE SCALE GENOMIC DNA]</scope>
    <source>
        <strain evidence="2">cv. Yunnan</strain>
        <tissue evidence="1">Leaves</tissue>
    </source>
</reference>
<evidence type="ECO:0000313" key="1">
    <source>
        <dbReference type="EMBL" id="KAI3763346.1"/>
    </source>
</evidence>
<name>A0ACB9EY36_9ASTR</name>
<dbReference type="Proteomes" id="UP001056120">
    <property type="component" value="Linkage Group LG17"/>
</dbReference>
<gene>
    <name evidence="1" type="ORF">L1987_53800</name>
</gene>
<sequence>MGIPFCLSFIFLLLIFTTHSVTSITTTNQIHQLRPHSGSSGFPIPTFDCTSWRLAVETDNIQEWKLVPKSCEAYIGHYMLGEQYREDCIMVAEAAYTYAKTLKLVGDGNDVWIFDIDETTLSNLPYYARSDVAFGSVPYNETSFDEWVAQGVAPPVPGALKLYERLVRLGFKIIFLTGTNEAFEKVRISNLKKVGYYKWEKLILKGNSEWGSSAIAYKSAKRTMLVESGYRIWGNMGDQWTDLLGDNVGNRTFKVPDPMYYIS</sequence>